<reference evidence="2 3" key="3">
    <citation type="journal article" date="2013" name="Rice">
        <title>Improvement of the Oryza sativa Nipponbare reference genome using next generation sequence and optical map data.</title>
        <authorList>
            <person name="Kawahara Y."/>
            <person name="de la Bastide M."/>
            <person name="Hamilton J.P."/>
            <person name="Kanamori H."/>
            <person name="McCombie W.R."/>
            <person name="Ouyang S."/>
            <person name="Schwartz D.C."/>
            <person name="Tanaka T."/>
            <person name="Wu J."/>
            <person name="Zhou S."/>
            <person name="Childs K.L."/>
            <person name="Davidson R.M."/>
            <person name="Lin H."/>
            <person name="Quesada-Ocampo L."/>
            <person name="Vaillancourt B."/>
            <person name="Sakai H."/>
            <person name="Lee S.S."/>
            <person name="Kim J."/>
            <person name="Numa H."/>
            <person name="Itoh T."/>
            <person name="Buell C.R."/>
            <person name="Matsumoto T."/>
        </authorList>
    </citation>
    <scope>NUCLEOTIDE SEQUENCE [LARGE SCALE GENOMIC DNA]</scope>
    <source>
        <strain evidence="3">cv. Nipponbare</strain>
    </source>
</reference>
<feature type="compositionally biased region" description="Basic and acidic residues" evidence="1">
    <location>
        <begin position="39"/>
        <end position="60"/>
    </location>
</feature>
<feature type="non-terminal residue" evidence="2">
    <location>
        <position position="138"/>
    </location>
</feature>
<dbReference type="InParanoid" id="A0A0P0WBJ0"/>
<dbReference type="EMBL" id="AP014960">
    <property type="protein sequence ID" value="BAS89549.1"/>
    <property type="molecule type" value="Genomic_DNA"/>
</dbReference>
<feature type="region of interest" description="Disordered" evidence="1">
    <location>
        <begin position="26"/>
        <end position="85"/>
    </location>
</feature>
<evidence type="ECO:0000313" key="3">
    <source>
        <dbReference type="Proteomes" id="UP000059680"/>
    </source>
</evidence>
<accession>A0A0P0WBJ0</accession>
<reference evidence="3" key="1">
    <citation type="journal article" date="2005" name="Nature">
        <title>The map-based sequence of the rice genome.</title>
        <authorList>
            <consortium name="International rice genome sequencing project (IRGSP)"/>
            <person name="Matsumoto T."/>
            <person name="Wu J."/>
            <person name="Kanamori H."/>
            <person name="Katayose Y."/>
            <person name="Fujisawa M."/>
            <person name="Namiki N."/>
            <person name="Mizuno H."/>
            <person name="Yamamoto K."/>
            <person name="Antonio B.A."/>
            <person name="Baba T."/>
            <person name="Sakata K."/>
            <person name="Nagamura Y."/>
            <person name="Aoki H."/>
            <person name="Arikawa K."/>
            <person name="Arita K."/>
            <person name="Bito T."/>
            <person name="Chiden Y."/>
            <person name="Fujitsuka N."/>
            <person name="Fukunaka R."/>
            <person name="Hamada M."/>
            <person name="Harada C."/>
            <person name="Hayashi A."/>
            <person name="Hijishita S."/>
            <person name="Honda M."/>
            <person name="Hosokawa S."/>
            <person name="Ichikawa Y."/>
            <person name="Idonuma A."/>
            <person name="Iijima M."/>
            <person name="Ikeda M."/>
            <person name="Ikeno M."/>
            <person name="Ito K."/>
            <person name="Ito S."/>
            <person name="Ito T."/>
            <person name="Ito Y."/>
            <person name="Ito Y."/>
            <person name="Iwabuchi A."/>
            <person name="Kamiya K."/>
            <person name="Karasawa W."/>
            <person name="Kurita K."/>
            <person name="Katagiri S."/>
            <person name="Kikuta A."/>
            <person name="Kobayashi H."/>
            <person name="Kobayashi N."/>
            <person name="Machita K."/>
            <person name="Maehara T."/>
            <person name="Masukawa M."/>
            <person name="Mizubayashi T."/>
            <person name="Mukai Y."/>
            <person name="Nagasaki H."/>
            <person name="Nagata Y."/>
            <person name="Naito S."/>
            <person name="Nakashima M."/>
            <person name="Nakama Y."/>
            <person name="Nakamichi Y."/>
            <person name="Nakamura M."/>
            <person name="Meguro A."/>
            <person name="Negishi M."/>
            <person name="Ohta I."/>
            <person name="Ohta T."/>
            <person name="Okamoto M."/>
            <person name="Ono N."/>
            <person name="Saji S."/>
            <person name="Sakaguchi M."/>
            <person name="Sakai K."/>
            <person name="Shibata M."/>
            <person name="Shimokawa T."/>
            <person name="Song J."/>
            <person name="Takazaki Y."/>
            <person name="Terasawa K."/>
            <person name="Tsugane M."/>
            <person name="Tsuji K."/>
            <person name="Ueda S."/>
            <person name="Waki K."/>
            <person name="Yamagata H."/>
            <person name="Yamamoto M."/>
            <person name="Yamamoto S."/>
            <person name="Yamane H."/>
            <person name="Yoshiki S."/>
            <person name="Yoshihara R."/>
            <person name="Yukawa K."/>
            <person name="Zhong H."/>
            <person name="Yano M."/>
            <person name="Yuan Q."/>
            <person name="Ouyang S."/>
            <person name="Liu J."/>
            <person name="Jones K.M."/>
            <person name="Gansberger K."/>
            <person name="Moffat K."/>
            <person name="Hill J."/>
            <person name="Bera J."/>
            <person name="Fadrosh D."/>
            <person name="Jin S."/>
            <person name="Johri S."/>
            <person name="Kim M."/>
            <person name="Overton L."/>
            <person name="Reardon M."/>
            <person name="Tsitrin T."/>
            <person name="Vuong H."/>
            <person name="Weaver B."/>
            <person name="Ciecko A."/>
            <person name="Tallon L."/>
            <person name="Jackson J."/>
            <person name="Pai G."/>
            <person name="Aken S.V."/>
            <person name="Utterback T."/>
            <person name="Reidmuller S."/>
            <person name="Feldblyum T."/>
            <person name="Hsiao J."/>
            <person name="Zismann V."/>
            <person name="Iobst S."/>
            <person name="de Vazeille A.R."/>
            <person name="Buell C.R."/>
            <person name="Ying K."/>
            <person name="Li Y."/>
            <person name="Lu T."/>
            <person name="Huang Y."/>
            <person name="Zhao Q."/>
            <person name="Feng Q."/>
            <person name="Zhang L."/>
            <person name="Zhu J."/>
            <person name="Weng Q."/>
            <person name="Mu J."/>
            <person name="Lu Y."/>
            <person name="Fan D."/>
            <person name="Liu Y."/>
            <person name="Guan J."/>
            <person name="Zhang Y."/>
            <person name="Yu S."/>
            <person name="Liu X."/>
            <person name="Zhang Y."/>
            <person name="Hong G."/>
            <person name="Han B."/>
            <person name="Choisne N."/>
            <person name="Demange N."/>
            <person name="Orjeda G."/>
            <person name="Samain S."/>
            <person name="Cattolico L."/>
            <person name="Pelletier E."/>
            <person name="Couloux A."/>
            <person name="Segurens B."/>
            <person name="Wincker P."/>
            <person name="D'Hont A."/>
            <person name="Scarpelli C."/>
            <person name="Weissenbach J."/>
            <person name="Salanoubat M."/>
            <person name="Quetier F."/>
            <person name="Yu Y."/>
            <person name="Kim H.R."/>
            <person name="Rambo T."/>
            <person name="Currie J."/>
            <person name="Collura K."/>
            <person name="Luo M."/>
            <person name="Yang T."/>
            <person name="Ammiraju J.S.S."/>
            <person name="Engler F."/>
            <person name="Soderlund C."/>
            <person name="Wing R.A."/>
            <person name="Palmer L.E."/>
            <person name="de la Bastide M."/>
            <person name="Spiegel L."/>
            <person name="Nascimento L."/>
            <person name="Zutavern T."/>
            <person name="O'Shaughnessy A."/>
            <person name="Dike S."/>
            <person name="Dedhia N."/>
            <person name="Preston R."/>
            <person name="Balija V."/>
            <person name="McCombie W.R."/>
            <person name="Chow T."/>
            <person name="Chen H."/>
            <person name="Chung M."/>
            <person name="Chen C."/>
            <person name="Shaw J."/>
            <person name="Wu H."/>
            <person name="Hsiao K."/>
            <person name="Chao Y."/>
            <person name="Chu M."/>
            <person name="Cheng C."/>
            <person name="Hour A."/>
            <person name="Lee P."/>
            <person name="Lin S."/>
            <person name="Lin Y."/>
            <person name="Liou J."/>
            <person name="Liu S."/>
            <person name="Hsing Y."/>
            <person name="Raghuvanshi S."/>
            <person name="Mohanty A."/>
            <person name="Bharti A.K."/>
            <person name="Gaur A."/>
            <person name="Gupta V."/>
            <person name="Kumar D."/>
            <person name="Ravi V."/>
            <person name="Vij S."/>
            <person name="Kapur A."/>
            <person name="Khurana P."/>
            <person name="Khurana P."/>
            <person name="Khurana J.P."/>
            <person name="Tyagi A.K."/>
            <person name="Gaikwad K."/>
            <person name="Singh A."/>
            <person name="Dalal V."/>
            <person name="Srivastava S."/>
            <person name="Dixit A."/>
            <person name="Pal A.K."/>
            <person name="Ghazi I.A."/>
            <person name="Yadav M."/>
            <person name="Pandit A."/>
            <person name="Bhargava A."/>
            <person name="Sureshbabu K."/>
            <person name="Batra K."/>
            <person name="Sharma T.R."/>
            <person name="Mohapatra T."/>
            <person name="Singh N.K."/>
            <person name="Messing J."/>
            <person name="Nelson A.B."/>
            <person name="Fuks G."/>
            <person name="Kavchok S."/>
            <person name="Keizer G."/>
            <person name="Linton E."/>
            <person name="Llaca V."/>
            <person name="Song R."/>
            <person name="Tanyolac B."/>
            <person name="Young S."/>
            <person name="Ho-Il K."/>
            <person name="Hahn J.H."/>
            <person name="Sangsakoo G."/>
            <person name="Vanavichit A."/>
            <person name="de Mattos Luiz.A.T."/>
            <person name="Zimmer P.D."/>
            <person name="Malone G."/>
            <person name="Dellagostin O."/>
            <person name="de Oliveira A.C."/>
            <person name="Bevan M."/>
            <person name="Bancroft I."/>
            <person name="Minx P."/>
            <person name="Cordum H."/>
            <person name="Wilson R."/>
            <person name="Cheng Z."/>
            <person name="Jin W."/>
            <person name="Jiang J."/>
            <person name="Leong S.A."/>
            <person name="Iwama H."/>
            <person name="Gojobori T."/>
            <person name="Itoh T."/>
            <person name="Niimura Y."/>
            <person name="Fujii Y."/>
            <person name="Habara T."/>
            <person name="Sakai H."/>
            <person name="Sato Y."/>
            <person name="Wilson G."/>
            <person name="Kumar K."/>
            <person name="McCouch S."/>
            <person name="Juretic N."/>
            <person name="Hoen D."/>
            <person name="Wright S."/>
            <person name="Bruskiewich R."/>
            <person name="Bureau T."/>
            <person name="Miyao A."/>
            <person name="Hirochika H."/>
            <person name="Nishikawa T."/>
            <person name="Kadowaki K."/>
            <person name="Sugiura M."/>
            <person name="Burr B."/>
            <person name="Sasaki T."/>
        </authorList>
    </citation>
    <scope>NUCLEOTIDE SEQUENCE [LARGE SCALE GENOMIC DNA]</scope>
    <source>
        <strain evidence="3">cv. Nipponbare</strain>
    </source>
</reference>
<evidence type="ECO:0000256" key="1">
    <source>
        <dbReference type="SAM" id="MobiDB-lite"/>
    </source>
</evidence>
<dbReference type="AlphaFoldDB" id="A0A0P0WBJ0"/>
<keyword evidence="3" id="KW-1185">Reference proteome</keyword>
<gene>
    <name evidence="2" type="ordered locus">Os04g0461050</name>
    <name evidence="2" type="ORF">OSNPB_040461050</name>
</gene>
<proteinExistence type="predicted"/>
<feature type="compositionally biased region" description="Basic and acidic residues" evidence="1">
    <location>
        <begin position="70"/>
        <end position="85"/>
    </location>
</feature>
<protein>
    <submittedName>
        <fullName evidence="2">Os04g0461050 protein</fullName>
    </submittedName>
</protein>
<evidence type="ECO:0000313" key="2">
    <source>
        <dbReference type="EMBL" id="BAS89549.1"/>
    </source>
</evidence>
<dbReference type="Proteomes" id="UP000059680">
    <property type="component" value="Chromosome 4"/>
</dbReference>
<sequence>VGGVDVAPVLVLARLVVRLHGLHGGARGRRGGGAVRLQHGGEHRALREAQRGRRRVEAVSRRRRRRRRGGCREVRRARGRGGRERAQLGLPSQARLRLEPRALPLRRVAPAPATSERGLCVTGSIPILASRFFRCVFQ</sequence>
<organism evidence="2 3">
    <name type="scientific">Oryza sativa subsp. japonica</name>
    <name type="common">Rice</name>
    <dbReference type="NCBI Taxonomy" id="39947"/>
    <lineage>
        <taxon>Eukaryota</taxon>
        <taxon>Viridiplantae</taxon>
        <taxon>Streptophyta</taxon>
        <taxon>Embryophyta</taxon>
        <taxon>Tracheophyta</taxon>
        <taxon>Spermatophyta</taxon>
        <taxon>Magnoliopsida</taxon>
        <taxon>Liliopsida</taxon>
        <taxon>Poales</taxon>
        <taxon>Poaceae</taxon>
        <taxon>BOP clade</taxon>
        <taxon>Oryzoideae</taxon>
        <taxon>Oryzeae</taxon>
        <taxon>Oryzinae</taxon>
        <taxon>Oryza</taxon>
        <taxon>Oryza sativa</taxon>
    </lineage>
</organism>
<name>A0A0P0WBJ0_ORYSJ</name>
<reference evidence="2 3" key="2">
    <citation type="journal article" date="2013" name="Plant Cell Physiol.">
        <title>Rice Annotation Project Database (RAP-DB): an integrative and interactive database for rice genomics.</title>
        <authorList>
            <person name="Sakai H."/>
            <person name="Lee S.S."/>
            <person name="Tanaka T."/>
            <person name="Numa H."/>
            <person name="Kim J."/>
            <person name="Kawahara Y."/>
            <person name="Wakimoto H."/>
            <person name="Yang C.C."/>
            <person name="Iwamoto M."/>
            <person name="Abe T."/>
            <person name="Yamada Y."/>
            <person name="Muto A."/>
            <person name="Inokuchi H."/>
            <person name="Ikemura T."/>
            <person name="Matsumoto T."/>
            <person name="Sasaki T."/>
            <person name="Itoh T."/>
        </authorList>
    </citation>
    <scope>NUCLEOTIDE SEQUENCE [LARGE SCALE GENOMIC DNA]</scope>
    <source>
        <strain evidence="3">cv. Nipponbare</strain>
    </source>
</reference>
<dbReference type="PaxDb" id="39947-A0A0P0WBJ0"/>
<dbReference type="Gramene" id="Os04t0461050-00">
    <property type="protein sequence ID" value="Os04t0461050-00"/>
    <property type="gene ID" value="Os04g0461050"/>
</dbReference>